<dbReference type="PROSITE" id="PS51257">
    <property type="entry name" value="PROKAR_LIPOPROTEIN"/>
    <property type="match status" value="1"/>
</dbReference>
<organism evidence="6">
    <name type="scientific">Pseudoalteromonas prydzensis</name>
    <dbReference type="NCBI Taxonomy" id="182141"/>
    <lineage>
        <taxon>Bacteria</taxon>
        <taxon>Pseudomonadati</taxon>
        <taxon>Pseudomonadota</taxon>
        <taxon>Gammaproteobacteria</taxon>
        <taxon>Alteromonadales</taxon>
        <taxon>Pseudoalteromonadaceae</taxon>
        <taxon>Pseudoalteromonas</taxon>
    </lineage>
</organism>
<dbReference type="EMBL" id="DRGM01000144">
    <property type="protein sequence ID" value="HEA17493.1"/>
    <property type="molecule type" value="Genomic_DNA"/>
</dbReference>
<dbReference type="Pfam" id="PF02449">
    <property type="entry name" value="Glyco_hydro_42"/>
    <property type="match status" value="1"/>
</dbReference>
<reference evidence="6" key="1">
    <citation type="journal article" date="2020" name="mSystems">
        <title>Genome- and Community-Level Interaction Insights into Carbon Utilization and Element Cycling Functions of Hydrothermarchaeota in Hydrothermal Sediment.</title>
        <authorList>
            <person name="Zhou Z."/>
            <person name="Liu Y."/>
            <person name="Xu W."/>
            <person name="Pan J."/>
            <person name="Luo Z.H."/>
            <person name="Li M."/>
        </authorList>
    </citation>
    <scope>NUCLEOTIDE SEQUENCE [LARGE SCALE GENOMIC DNA]</scope>
    <source>
        <strain evidence="6">HyVt-346</strain>
    </source>
</reference>
<dbReference type="RefSeq" id="WP_304182932.1">
    <property type="nucleotide sequence ID" value="NZ_DRGM01000144.1"/>
</dbReference>
<dbReference type="Pfam" id="PF18120">
    <property type="entry name" value="DUF5597"/>
    <property type="match status" value="1"/>
</dbReference>
<dbReference type="InterPro" id="IPR013529">
    <property type="entry name" value="Glyco_hydro_42_N"/>
</dbReference>
<dbReference type="InterPro" id="IPR040719">
    <property type="entry name" value="DUF5597"/>
</dbReference>
<evidence type="ECO:0000256" key="3">
    <source>
        <dbReference type="SAM" id="SignalP"/>
    </source>
</evidence>
<name>A0A7V1D061_9GAMM</name>
<dbReference type="Gene3D" id="3.20.20.80">
    <property type="entry name" value="Glycosidases"/>
    <property type="match status" value="1"/>
</dbReference>
<comment type="caution">
    <text evidence="6">The sequence shown here is derived from an EMBL/GenBank/DDBJ whole genome shotgun (WGS) entry which is preliminary data.</text>
</comment>
<keyword evidence="3" id="KW-0732">Signal</keyword>
<dbReference type="Proteomes" id="UP000886188">
    <property type="component" value="Unassembled WGS sequence"/>
</dbReference>
<dbReference type="FunFam" id="3.20.20.80:FF:000135">
    <property type="entry name" value="Beta-galactosidase, putative, bgl35A"/>
    <property type="match status" value="1"/>
</dbReference>
<proteinExistence type="predicted"/>
<protein>
    <submittedName>
        <fullName evidence="6">Beta-galactosidase</fullName>
    </submittedName>
</protein>
<accession>A0A7V1D061</accession>
<dbReference type="InterPro" id="IPR017853">
    <property type="entry name" value="GH"/>
</dbReference>
<evidence type="ECO:0000256" key="1">
    <source>
        <dbReference type="ARBA" id="ARBA00022801"/>
    </source>
</evidence>
<dbReference type="GO" id="GO:0005975">
    <property type="term" value="P:carbohydrate metabolic process"/>
    <property type="evidence" value="ECO:0007669"/>
    <property type="project" value="InterPro"/>
</dbReference>
<keyword evidence="2" id="KW-0326">Glycosidase</keyword>
<sequence length="587" mass="66075">MNNKVKRKEWIVIFAALALFSLSACTNISQSLATNSASKLVTDHSSSSLPKLVTKNGKHALFVDGKPYLILGTQTNNSVNYPKALNYVWPAVKQINANTLSIPIAWEQIEPEEGKFDFSFLDVLIKEAQQHEVRLTLLWFATWKNNAPHYAPSWVKLNNQRFPRVMKKDGSLLNSMSPLGENTLAADKAAFVKLMAYLKENDPSNTVIMVQVENEVGTYGSKRDFSPLAEKYFAQHVPQTLLDGLAIKKQGSWAEVFAKDADEFFHAWYIARFCQEIAAAGKAVKNLPININVALRNPFQPGEHYSMGGPTDNVIDLYKIAAPDIDLITPDIYFPDYKTVTKVLDLYARDDNALFVSEIGSSQPYTRYFFSTLGQQGIGFSPFGLDYSKYTNYPLGAKKVDEATIAAFAENYKLLKPFADVWAKLSFEGQVWGVSEPHDTQNVSEKVWNANVTKAEQKQLAAESAEENAHLYTQHLDLGRWNAEVTYGRPMFWIAPPTGNKPASGGVLFAKLSEDEYLVTAYRARITFSPSDEITDPHYMVERVEEGHFENGKWVFERVWNGDQTDWGLNFTSEPTLLKVKMASYKQ</sequence>
<dbReference type="GO" id="GO:0004565">
    <property type="term" value="F:beta-galactosidase activity"/>
    <property type="evidence" value="ECO:0007669"/>
    <property type="project" value="InterPro"/>
</dbReference>
<evidence type="ECO:0000259" key="5">
    <source>
        <dbReference type="Pfam" id="PF18120"/>
    </source>
</evidence>
<dbReference type="AlphaFoldDB" id="A0A7V1D061"/>
<feature type="chain" id="PRO_5031138428" evidence="3">
    <location>
        <begin position="25"/>
        <end position="587"/>
    </location>
</feature>
<evidence type="ECO:0000313" key="6">
    <source>
        <dbReference type="EMBL" id="HEA17493.1"/>
    </source>
</evidence>
<evidence type="ECO:0000256" key="2">
    <source>
        <dbReference type="ARBA" id="ARBA00023295"/>
    </source>
</evidence>
<feature type="domain" description="Glycoside hydrolase family 42 N-terminal" evidence="4">
    <location>
        <begin position="93"/>
        <end position="237"/>
    </location>
</feature>
<dbReference type="Gene3D" id="2.60.220.20">
    <property type="entry name" value="putative beta-Galactosidase from caulobacter crescentus"/>
    <property type="match status" value="1"/>
</dbReference>
<dbReference type="SUPFAM" id="SSF51445">
    <property type="entry name" value="(Trans)glycosidases"/>
    <property type="match status" value="1"/>
</dbReference>
<keyword evidence="1" id="KW-0378">Hydrolase</keyword>
<gene>
    <name evidence="6" type="ORF">ENH88_13825</name>
</gene>
<dbReference type="GO" id="GO:0009341">
    <property type="term" value="C:beta-galactosidase complex"/>
    <property type="evidence" value="ECO:0007669"/>
    <property type="project" value="InterPro"/>
</dbReference>
<feature type="signal peptide" evidence="3">
    <location>
        <begin position="1"/>
        <end position="24"/>
    </location>
</feature>
<evidence type="ECO:0000259" key="4">
    <source>
        <dbReference type="Pfam" id="PF02449"/>
    </source>
</evidence>
<feature type="domain" description="DUF5597" evidence="5">
    <location>
        <begin position="408"/>
        <end position="571"/>
    </location>
</feature>